<keyword evidence="2" id="KW-1185">Reference proteome</keyword>
<dbReference type="Proteomes" id="UP000076935">
    <property type="component" value="Unassembled WGS sequence"/>
</dbReference>
<organism evidence="1 2">
    <name type="scientific">Domibacillus aminovorans</name>
    <dbReference type="NCBI Taxonomy" id="29332"/>
    <lineage>
        <taxon>Bacteria</taxon>
        <taxon>Bacillati</taxon>
        <taxon>Bacillota</taxon>
        <taxon>Bacilli</taxon>
        <taxon>Bacillales</taxon>
        <taxon>Bacillaceae</taxon>
        <taxon>Domibacillus</taxon>
    </lineage>
</organism>
<evidence type="ECO:0000313" key="2">
    <source>
        <dbReference type="Proteomes" id="UP000076935"/>
    </source>
</evidence>
<gene>
    <name evidence="1" type="ORF">AWH49_03470</name>
</gene>
<comment type="caution">
    <text evidence="1">The sequence shown here is derived from an EMBL/GenBank/DDBJ whole genome shotgun (WGS) entry which is preliminary data.</text>
</comment>
<evidence type="ECO:0008006" key="3">
    <source>
        <dbReference type="Google" id="ProtNLM"/>
    </source>
</evidence>
<dbReference type="Gene3D" id="1.10.287.950">
    <property type="entry name" value="Methyl-accepting chemotaxis protein"/>
    <property type="match status" value="1"/>
</dbReference>
<evidence type="ECO:0000313" key="1">
    <source>
        <dbReference type="EMBL" id="OAH58748.1"/>
    </source>
</evidence>
<dbReference type="EMBL" id="LQWY01000067">
    <property type="protein sequence ID" value="OAH58748.1"/>
    <property type="molecule type" value="Genomic_DNA"/>
</dbReference>
<name>A0A177KZA0_9BACI</name>
<dbReference type="AlphaFoldDB" id="A0A177KZA0"/>
<proteinExistence type="predicted"/>
<dbReference type="SUPFAM" id="SSF58104">
    <property type="entry name" value="Methyl-accepting chemotaxis protein (MCP) signaling domain"/>
    <property type="match status" value="1"/>
</dbReference>
<reference evidence="1 2" key="1">
    <citation type="submission" date="2016-01" db="EMBL/GenBank/DDBJ databases">
        <title>Investigation of taxonomic status of Bacillus aminovorans.</title>
        <authorList>
            <person name="Verma A."/>
            <person name="Pal Y."/>
            <person name="Krishnamurthi S."/>
        </authorList>
    </citation>
    <scope>NUCLEOTIDE SEQUENCE [LARGE SCALE GENOMIC DNA]</scope>
    <source>
        <strain evidence="1 2">DSM 1314</strain>
    </source>
</reference>
<dbReference type="STRING" id="29332.AWH48_06595"/>
<protein>
    <recommendedName>
        <fullName evidence="3">Methyl-accepting transducer domain-containing protein</fullName>
    </recommendedName>
</protein>
<accession>A0A177KZA0</accession>
<sequence>MKETNSDFQMGSRQAVNQMKKTHSNFDEQMNVVEETSMIFTKISTLVGTIALSISTINSEIKEVALTKDEVIYVMAGIASASEEVSASAEEQLKAIRTVTESSEQLMELSIDLKEVVERFKLEQA</sequence>